<keyword evidence="2" id="KW-1185">Reference proteome</keyword>
<dbReference type="AlphaFoldDB" id="A0A8S0R7V9"/>
<sequence>MFYRQIYGHPRYPGERIVARLRLFQLKVKIFGVIHGVVILGMQYEGTGLEGLTGHCHGGHASTNDAVSLEHVDLSNWGLGRVVGGGVLAEEMRHGSAVDAPIDYADRVGECG</sequence>
<reference evidence="1 2" key="1">
    <citation type="submission" date="2019-12" db="EMBL/GenBank/DDBJ databases">
        <authorList>
            <person name="Alioto T."/>
            <person name="Alioto T."/>
            <person name="Gomez Garrido J."/>
        </authorList>
    </citation>
    <scope>NUCLEOTIDE SEQUENCE [LARGE SCALE GENOMIC DNA]</scope>
</reference>
<evidence type="ECO:0000313" key="1">
    <source>
        <dbReference type="EMBL" id="CAA2975114.1"/>
    </source>
</evidence>
<dbReference type="Proteomes" id="UP000594638">
    <property type="component" value="Unassembled WGS sequence"/>
</dbReference>
<evidence type="ECO:0000313" key="2">
    <source>
        <dbReference type="Proteomes" id="UP000594638"/>
    </source>
</evidence>
<accession>A0A8S0R7V9</accession>
<proteinExistence type="predicted"/>
<dbReference type="Gramene" id="OE9A072213T1">
    <property type="protein sequence ID" value="OE9A072213C1"/>
    <property type="gene ID" value="OE9A072213"/>
</dbReference>
<name>A0A8S0R7V9_OLEEU</name>
<gene>
    <name evidence="1" type="ORF">OLEA9_A072213</name>
</gene>
<comment type="caution">
    <text evidence="1">The sequence shown here is derived from an EMBL/GenBank/DDBJ whole genome shotgun (WGS) entry which is preliminary data.</text>
</comment>
<protein>
    <submittedName>
        <fullName evidence="1">Uncharacterized protein</fullName>
    </submittedName>
</protein>
<dbReference type="EMBL" id="CACTIH010002231">
    <property type="protein sequence ID" value="CAA2975114.1"/>
    <property type="molecule type" value="Genomic_DNA"/>
</dbReference>
<organism evidence="1 2">
    <name type="scientific">Olea europaea subsp. europaea</name>
    <dbReference type="NCBI Taxonomy" id="158383"/>
    <lineage>
        <taxon>Eukaryota</taxon>
        <taxon>Viridiplantae</taxon>
        <taxon>Streptophyta</taxon>
        <taxon>Embryophyta</taxon>
        <taxon>Tracheophyta</taxon>
        <taxon>Spermatophyta</taxon>
        <taxon>Magnoliopsida</taxon>
        <taxon>eudicotyledons</taxon>
        <taxon>Gunneridae</taxon>
        <taxon>Pentapetalae</taxon>
        <taxon>asterids</taxon>
        <taxon>lamiids</taxon>
        <taxon>Lamiales</taxon>
        <taxon>Oleaceae</taxon>
        <taxon>Oleeae</taxon>
        <taxon>Olea</taxon>
    </lineage>
</organism>